<dbReference type="InterPro" id="IPR002173">
    <property type="entry name" value="Carboh/pur_kinase_PfkB_CS"/>
</dbReference>
<dbReference type="RefSeq" id="WP_109245310.1">
    <property type="nucleotide sequence ID" value="NZ_BFFO01000002.1"/>
</dbReference>
<dbReference type="PANTHER" id="PTHR46566">
    <property type="entry name" value="1-PHOSPHOFRUCTOKINASE-RELATED"/>
    <property type="match status" value="1"/>
</dbReference>
<dbReference type="InterPro" id="IPR029056">
    <property type="entry name" value="Ribokinase-like"/>
</dbReference>
<dbReference type="SUPFAM" id="SSF53613">
    <property type="entry name" value="Ribokinase-like"/>
    <property type="match status" value="1"/>
</dbReference>
<accession>A0A2R5HG72</accession>
<dbReference type="PROSITE" id="PS00584">
    <property type="entry name" value="PFKB_KINASES_2"/>
    <property type="match status" value="1"/>
</dbReference>
<comment type="similarity">
    <text evidence="7">Belongs to the carbohydrate kinase PfkB family. LacC subfamily.</text>
</comment>
<keyword evidence="2 7" id="KW-0808">Transferase</keyword>
<comment type="caution">
    <text evidence="9">The sequence shown here is derived from an EMBL/GenBank/DDBJ whole genome shotgun (WGS) entry which is preliminary data.</text>
</comment>
<keyword evidence="3 7" id="KW-0423">Lactose metabolism</keyword>
<dbReference type="InterPro" id="IPR011611">
    <property type="entry name" value="PfkB_dom"/>
</dbReference>
<dbReference type="CDD" id="cd01164">
    <property type="entry name" value="FruK_PfkB_like"/>
    <property type="match status" value="1"/>
</dbReference>
<dbReference type="FunFam" id="3.40.1190.20:FF:000001">
    <property type="entry name" value="Phosphofructokinase"/>
    <property type="match status" value="1"/>
</dbReference>
<sequence>MTILTVTLNPAIDIAYQLDHLALGSMNRVSKLSKTAGGKGLNVSRVLDELGADVIATGFADRRLGTELIRELEGGGISCRFTRIIGRTRNCIAILHAGMQTEILEKGPTILKEEKEAFLQAFEKSLGDVEAITMSGSLPAGLDPDFYSQLVKLASQRNKPVLVDISGLALEALVNAEIKPTLIKPNIEEFSMLLGLEIGLENVKEALNEPLFDGIDWIVISLGKAGTIARVKGELYRVRIPEIAVINPVGSGDASVAGLAFGMTIGASIEDCLKLANVCGMLNAQEAQTGHINMEHFPELFEQIKVEKI</sequence>
<dbReference type="Proteomes" id="UP000245021">
    <property type="component" value="Unassembled WGS sequence"/>
</dbReference>
<evidence type="ECO:0000256" key="5">
    <source>
        <dbReference type="ARBA" id="ARBA00022777"/>
    </source>
</evidence>
<evidence type="ECO:0000256" key="3">
    <source>
        <dbReference type="ARBA" id="ARBA00022736"/>
    </source>
</evidence>
<proteinExistence type="inferred from homology"/>
<comment type="similarity">
    <text evidence="1">Belongs to the carbohydrate kinase pfkB family.</text>
</comment>
<dbReference type="AlphaFoldDB" id="A0A2R5HG72"/>
<dbReference type="Gene3D" id="3.40.1190.20">
    <property type="match status" value="1"/>
</dbReference>
<dbReference type="OrthoDB" id="9801219at2"/>
<dbReference type="PANTHER" id="PTHR46566:SF5">
    <property type="entry name" value="1-PHOSPHOFRUCTOKINASE"/>
    <property type="match status" value="1"/>
</dbReference>
<dbReference type="EMBL" id="BFFO01000002">
    <property type="protein sequence ID" value="GBG96325.1"/>
    <property type="molecule type" value="Genomic_DNA"/>
</dbReference>
<dbReference type="GO" id="GO:0009024">
    <property type="term" value="F:tagatose-6-phosphate kinase activity"/>
    <property type="evidence" value="ECO:0007669"/>
    <property type="project" value="UniProtKB-EC"/>
</dbReference>
<evidence type="ECO:0000256" key="2">
    <source>
        <dbReference type="ARBA" id="ARBA00022679"/>
    </source>
</evidence>
<dbReference type="GO" id="GO:2001059">
    <property type="term" value="P:D-tagatose 6-phosphate catabolic process"/>
    <property type="evidence" value="ECO:0007669"/>
    <property type="project" value="UniProtKB-UniPathway"/>
</dbReference>
<gene>
    <name evidence="9" type="primary">lacC</name>
    <name evidence="9" type="ORF">NtB2_00436</name>
</gene>
<keyword evidence="10" id="KW-1185">Reference proteome</keyword>
<evidence type="ECO:0000313" key="10">
    <source>
        <dbReference type="Proteomes" id="UP000245021"/>
    </source>
</evidence>
<organism evidence="9 10">
    <name type="scientific">Lactococcus termiticola</name>
    <dbReference type="NCBI Taxonomy" id="2169526"/>
    <lineage>
        <taxon>Bacteria</taxon>
        <taxon>Bacillati</taxon>
        <taxon>Bacillota</taxon>
        <taxon>Bacilli</taxon>
        <taxon>Lactobacillales</taxon>
        <taxon>Streptococcaceae</taxon>
        <taxon>Lactococcus</taxon>
    </lineage>
</organism>
<evidence type="ECO:0000256" key="1">
    <source>
        <dbReference type="ARBA" id="ARBA00005380"/>
    </source>
</evidence>
<protein>
    <recommendedName>
        <fullName evidence="7">Tagatose-6-phosphate kinase</fullName>
        <ecNumber evidence="7">2.7.1.144</ecNumber>
    </recommendedName>
</protein>
<keyword evidence="4 7" id="KW-0547">Nucleotide-binding</keyword>
<keyword evidence="6 7" id="KW-0067">ATP-binding</keyword>
<evidence type="ECO:0000313" key="9">
    <source>
        <dbReference type="EMBL" id="GBG96325.1"/>
    </source>
</evidence>
<name>A0A2R5HG72_9LACT</name>
<reference evidence="9 10" key="1">
    <citation type="journal article" date="2018" name="Genome Announc.">
        <title>Draft Genome Sequence of Lactococcus sp. Strain NtB2 (JCM 32569), Isolated from the Gut of the Higher Termite Nasutitermes takasagoensis.</title>
        <authorList>
            <person name="Noda S."/>
            <person name="Aihara C."/>
            <person name="Yuki M."/>
            <person name="Ohkuma M."/>
        </authorList>
    </citation>
    <scope>NUCLEOTIDE SEQUENCE [LARGE SCALE GENOMIC DNA]</scope>
    <source>
        <strain evidence="9 10">NtB2</strain>
    </source>
</reference>
<dbReference type="GO" id="GO:0005524">
    <property type="term" value="F:ATP binding"/>
    <property type="evidence" value="ECO:0007669"/>
    <property type="project" value="UniProtKB-KW"/>
</dbReference>
<dbReference type="GO" id="GO:0005988">
    <property type="term" value="P:lactose metabolic process"/>
    <property type="evidence" value="ECO:0007669"/>
    <property type="project" value="UniProtKB-KW"/>
</dbReference>
<keyword evidence="5 9" id="KW-0418">Kinase</keyword>
<evidence type="ECO:0000256" key="7">
    <source>
        <dbReference type="PIRNR" id="PIRNR000535"/>
    </source>
</evidence>
<dbReference type="GO" id="GO:0044281">
    <property type="term" value="P:small molecule metabolic process"/>
    <property type="evidence" value="ECO:0007669"/>
    <property type="project" value="UniProtKB-ARBA"/>
</dbReference>
<evidence type="ECO:0000256" key="4">
    <source>
        <dbReference type="ARBA" id="ARBA00022741"/>
    </source>
</evidence>
<dbReference type="NCBIfam" id="TIGR03168">
    <property type="entry name" value="1-PFK"/>
    <property type="match status" value="1"/>
</dbReference>
<dbReference type="GO" id="GO:0008443">
    <property type="term" value="F:phosphofructokinase activity"/>
    <property type="evidence" value="ECO:0007669"/>
    <property type="project" value="TreeGrafter"/>
</dbReference>
<comment type="pathway">
    <text evidence="7">Carbohydrate metabolism; D-tagatose 6-phosphate degradation; D-glyceraldehyde 3-phosphate and glycerone phosphate from D-tagatose 6-phosphate: step 1/2.</text>
</comment>
<dbReference type="InterPro" id="IPR017583">
    <property type="entry name" value="Tagatose/fructose_Pkinase"/>
</dbReference>
<dbReference type="UniPathway" id="UPA00704">
    <property type="reaction ID" value="UER00715"/>
</dbReference>
<feature type="domain" description="Carbohydrate kinase PfkB" evidence="8">
    <location>
        <begin position="7"/>
        <end position="291"/>
    </location>
</feature>
<dbReference type="EC" id="2.7.1.144" evidence="7"/>
<dbReference type="GO" id="GO:0016052">
    <property type="term" value="P:carbohydrate catabolic process"/>
    <property type="evidence" value="ECO:0007669"/>
    <property type="project" value="UniProtKB-ARBA"/>
</dbReference>
<comment type="catalytic activity">
    <reaction evidence="7">
        <text>D-tagatofuranose 6-phosphate + ATP = D-tagatofuranose 1,6-bisphosphate + ADP + H(+)</text>
        <dbReference type="Rhea" id="RHEA:12420"/>
        <dbReference type="ChEBI" id="CHEBI:15378"/>
        <dbReference type="ChEBI" id="CHEBI:30616"/>
        <dbReference type="ChEBI" id="CHEBI:58694"/>
        <dbReference type="ChEBI" id="CHEBI:58695"/>
        <dbReference type="ChEBI" id="CHEBI:456216"/>
        <dbReference type="EC" id="2.7.1.144"/>
    </reaction>
</comment>
<dbReference type="Pfam" id="PF00294">
    <property type="entry name" value="PfkB"/>
    <property type="match status" value="1"/>
</dbReference>
<dbReference type="GO" id="GO:0005829">
    <property type="term" value="C:cytosol"/>
    <property type="evidence" value="ECO:0007669"/>
    <property type="project" value="TreeGrafter"/>
</dbReference>
<dbReference type="PIRSF" id="PIRSF000535">
    <property type="entry name" value="1PFK/6PFK/LacC"/>
    <property type="match status" value="1"/>
</dbReference>
<evidence type="ECO:0000256" key="6">
    <source>
        <dbReference type="ARBA" id="ARBA00022840"/>
    </source>
</evidence>
<evidence type="ECO:0000259" key="8">
    <source>
        <dbReference type="Pfam" id="PF00294"/>
    </source>
</evidence>